<dbReference type="InterPro" id="IPR049488">
    <property type="entry name" value="TM_1030-like_C"/>
</dbReference>
<accession>A0A844GUE6</accession>
<name>A0A844GUE6_9CHRO</name>
<dbReference type="EMBL" id="WMIA01000010">
    <property type="protein sequence ID" value="MTF39183.1"/>
    <property type="molecule type" value="Genomic_DNA"/>
</dbReference>
<dbReference type="InterPro" id="IPR023772">
    <property type="entry name" value="DNA-bd_HTH_TetR-type_CS"/>
</dbReference>
<dbReference type="PANTHER" id="PTHR43479">
    <property type="entry name" value="ACREF/ENVCD OPERON REPRESSOR-RELATED"/>
    <property type="match status" value="1"/>
</dbReference>
<evidence type="ECO:0000256" key="2">
    <source>
        <dbReference type="PROSITE-ProRule" id="PRU00335"/>
    </source>
</evidence>
<gene>
    <name evidence="4" type="ORF">GGC33_09605</name>
</gene>
<dbReference type="PRINTS" id="PR00455">
    <property type="entry name" value="HTHTETR"/>
</dbReference>
<feature type="domain" description="HTH tetR-type" evidence="3">
    <location>
        <begin position="11"/>
        <end position="71"/>
    </location>
</feature>
<dbReference type="PROSITE" id="PS01081">
    <property type="entry name" value="HTH_TETR_1"/>
    <property type="match status" value="1"/>
</dbReference>
<reference evidence="4 5" key="1">
    <citation type="submission" date="2019-11" db="EMBL/GenBank/DDBJ databases">
        <title>Isolation of a new High Light Tolerant Cyanobacteria.</title>
        <authorList>
            <person name="Dobson Z."/>
            <person name="Vaughn N."/>
            <person name="Vaughn M."/>
            <person name="Fromme P."/>
            <person name="Mazor Y."/>
        </authorList>
    </citation>
    <scope>NUCLEOTIDE SEQUENCE [LARGE SCALE GENOMIC DNA]</scope>
    <source>
        <strain evidence="4 5">0216</strain>
    </source>
</reference>
<dbReference type="Pfam" id="PF21256">
    <property type="entry name" value="TetR_C_5-like"/>
    <property type="match status" value="1"/>
</dbReference>
<evidence type="ECO:0000256" key="1">
    <source>
        <dbReference type="ARBA" id="ARBA00023125"/>
    </source>
</evidence>
<keyword evidence="1 2" id="KW-0238">DNA-binding</keyword>
<evidence type="ECO:0000313" key="5">
    <source>
        <dbReference type="Proteomes" id="UP000437131"/>
    </source>
</evidence>
<dbReference type="AlphaFoldDB" id="A0A844GUE6"/>
<dbReference type="InterPro" id="IPR009057">
    <property type="entry name" value="Homeodomain-like_sf"/>
</dbReference>
<dbReference type="PROSITE" id="PS50977">
    <property type="entry name" value="HTH_TETR_2"/>
    <property type="match status" value="1"/>
</dbReference>
<dbReference type="InterPro" id="IPR050624">
    <property type="entry name" value="HTH-type_Tx_Regulator"/>
</dbReference>
<comment type="caution">
    <text evidence="4">The sequence shown here is derived from an EMBL/GenBank/DDBJ whole genome shotgun (WGS) entry which is preliminary data.</text>
</comment>
<sequence length="217" mass="25005">MPTQTFFNLPEAKQQIIIEKSLEQFANHSYEAVSISRIVQEARIAKGSFYQYFEGKEDLYLYLVDIGIARQKSFIENADLPPIENGFFPYLRSLLKTSLDFQISHPHFTQILFRLPNYGDIPFRDEVFHRTKAVSIAFIKEKIEYAIALGQLPKYLNPDMVAFMIVTLGNELRQFIPRHLGIKVEKLVKEDTPLDVNAINQTLDDFVSTLEKGIGKD</sequence>
<dbReference type="SUPFAM" id="SSF46689">
    <property type="entry name" value="Homeodomain-like"/>
    <property type="match status" value="1"/>
</dbReference>
<evidence type="ECO:0000313" key="4">
    <source>
        <dbReference type="EMBL" id="MTF39183.1"/>
    </source>
</evidence>
<protein>
    <submittedName>
        <fullName evidence="4">TetR family transcriptional regulator</fullName>
    </submittedName>
</protein>
<dbReference type="InterPro" id="IPR001647">
    <property type="entry name" value="HTH_TetR"/>
</dbReference>
<dbReference type="PANTHER" id="PTHR43479:SF11">
    <property type="entry name" value="ACREF_ENVCD OPERON REPRESSOR-RELATED"/>
    <property type="match status" value="1"/>
</dbReference>
<evidence type="ECO:0000259" key="3">
    <source>
        <dbReference type="PROSITE" id="PS50977"/>
    </source>
</evidence>
<proteinExistence type="predicted"/>
<dbReference type="RefSeq" id="WP_155083893.1">
    <property type="nucleotide sequence ID" value="NZ_WMIA01000010.1"/>
</dbReference>
<dbReference type="Pfam" id="PF00440">
    <property type="entry name" value="TetR_N"/>
    <property type="match status" value="1"/>
</dbReference>
<dbReference type="GO" id="GO:0003677">
    <property type="term" value="F:DNA binding"/>
    <property type="evidence" value="ECO:0007669"/>
    <property type="project" value="UniProtKB-UniRule"/>
</dbReference>
<organism evidence="4 5">
    <name type="scientific">Cyanobacterium aponinum 0216</name>
    <dbReference type="NCBI Taxonomy" id="2676140"/>
    <lineage>
        <taxon>Bacteria</taxon>
        <taxon>Bacillati</taxon>
        <taxon>Cyanobacteriota</taxon>
        <taxon>Cyanophyceae</taxon>
        <taxon>Oscillatoriophycideae</taxon>
        <taxon>Chroococcales</taxon>
        <taxon>Geminocystaceae</taxon>
        <taxon>Cyanobacterium</taxon>
    </lineage>
</organism>
<feature type="DNA-binding region" description="H-T-H motif" evidence="2">
    <location>
        <begin position="34"/>
        <end position="53"/>
    </location>
</feature>
<dbReference type="InterPro" id="IPR036271">
    <property type="entry name" value="Tet_transcr_reg_TetR-rel_C_sf"/>
</dbReference>
<dbReference type="Gene3D" id="1.10.357.10">
    <property type="entry name" value="Tetracycline Repressor, domain 2"/>
    <property type="match status" value="1"/>
</dbReference>
<dbReference type="Proteomes" id="UP000437131">
    <property type="component" value="Unassembled WGS sequence"/>
</dbReference>
<dbReference type="SUPFAM" id="SSF48498">
    <property type="entry name" value="Tetracyclin repressor-like, C-terminal domain"/>
    <property type="match status" value="1"/>
</dbReference>